<dbReference type="GO" id="GO:0003700">
    <property type="term" value="F:DNA-binding transcription factor activity"/>
    <property type="evidence" value="ECO:0007669"/>
    <property type="project" value="InterPro"/>
</dbReference>
<evidence type="ECO:0000256" key="2">
    <source>
        <dbReference type="ARBA" id="ARBA00022745"/>
    </source>
</evidence>
<proteinExistence type="inferred from homology"/>
<dbReference type="Proteomes" id="UP001454036">
    <property type="component" value="Unassembled WGS sequence"/>
</dbReference>
<feature type="compositionally biased region" description="Low complexity" evidence="10">
    <location>
        <begin position="41"/>
        <end position="57"/>
    </location>
</feature>
<feature type="region of interest" description="Disordered" evidence="10">
    <location>
        <begin position="38"/>
        <end position="57"/>
    </location>
</feature>
<protein>
    <submittedName>
        <fullName evidence="12">DNA-binding transcription factor</fullName>
    </submittedName>
</protein>
<comment type="subcellular location">
    <subcellularLocation>
        <location evidence="1">Nucleus</location>
    </subcellularLocation>
</comment>
<evidence type="ECO:0000256" key="10">
    <source>
        <dbReference type="SAM" id="MobiDB-lite"/>
    </source>
</evidence>
<dbReference type="InterPro" id="IPR036955">
    <property type="entry name" value="AP2/ERF_dom_sf"/>
</dbReference>
<feature type="domain" description="AP2/ERF" evidence="11">
    <location>
        <begin position="217"/>
        <end position="274"/>
    </location>
</feature>
<dbReference type="InterPro" id="IPR016177">
    <property type="entry name" value="DNA-bd_dom_sf"/>
</dbReference>
<gene>
    <name evidence="12" type="ORF">LIER_13246</name>
</gene>
<evidence type="ECO:0000256" key="5">
    <source>
        <dbReference type="ARBA" id="ARBA00023125"/>
    </source>
</evidence>
<dbReference type="SMART" id="SM00380">
    <property type="entry name" value="AP2"/>
    <property type="match status" value="1"/>
</dbReference>
<evidence type="ECO:0000313" key="12">
    <source>
        <dbReference type="EMBL" id="GAA0155542.1"/>
    </source>
</evidence>
<accession>A0AAV3PUR5</accession>
<keyword evidence="2" id="KW-0936">Ethylene signaling pathway</keyword>
<dbReference type="GO" id="GO:0000976">
    <property type="term" value="F:transcription cis-regulatory region binding"/>
    <property type="evidence" value="ECO:0007669"/>
    <property type="project" value="UniProtKB-ARBA"/>
</dbReference>
<name>A0AAV3PUR5_LITER</name>
<dbReference type="GO" id="GO:0005634">
    <property type="term" value="C:nucleus"/>
    <property type="evidence" value="ECO:0007669"/>
    <property type="project" value="UniProtKB-SubCell"/>
</dbReference>
<keyword evidence="7" id="KW-0804">Transcription</keyword>
<dbReference type="EMBL" id="BAABME010002645">
    <property type="protein sequence ID" value="GAA0155542.1"/>
    <property type="molecule type" value="Genomic_DNA"/>
</dbReference>
<keyword evidence="5 12" id="KW-0238">DNA-binding</keyword>
<evidence type="ECO:0000256" key="8">
    <source>
        <dbReference type="ARBA" id="ARBA00023242"/>
    </source>
</evidence>
<dbReference type="AlphaFoldDB" id="A0AAV3PUR5"/>
<dbReference type="PANTHER" id="PTHR31657">
    <property type="entry name" value="ETHYLENE-RESPONSIVE TRANSCRIPTION FACTOR ERF061"/>
    <property type="match status" value="1"/>
</dbReference>
<dbReference type="PROSITE" id="PS51032">
    <property type="entry name" value="AP2_ERF"/>
    <property type="match status" value="1"/>
</dbReference>
<evidence type="ECO:0000256" key="3">
    <source>
        <dbReference type="ARBA" id="ARBA00022821"/>
    </source>
</evidence>
<organism evidence="12 13">
    <name type="scientific">Lithospermum erythrorhizon</name>
    <name type="common">Purple gromwell</name>
    <name type="synonym">Lithospermum officinale var. erythrorhizon</name>
    <dbReference type="NCBI Taxonomy" id="34254"/>
    <lineage>
        <taxon>Eukaryota</taxon>
        <taxon>Viridiplantae</taxon>
        <taxon>Streptophyta</taxon>
        <taxon>Embryophyta</taxon>
        <taxon>Tracheophyta</taxon>
        <taxon>Spermatophyta</taxon>
        <taxon>Magnoliopsida</taxon>
        <taxon>eudicotyledons</taxon>
        <taxon>Gunneridae</taxon>
        <taxon>Pentapetalae</taxon>
        <taxon>asterids</taxon>
        <taxon>lamiids</taxon>
        <taxon>Boraginales</taxon>
        <taxon>Boraginaceae</taxon>
        <taxon>Boraginoideae</taxon>
        <taxon>Lithospermeae</taxon>
        <taxon>Lithospermum</taxon>
    </lineage>
</organism>
<evidence type="ECO:0000256" key="6">
    <source>
        <dbReference type="ARBA" id="ARBA00023159"/>
    </source>
</evidence>
<reference evidence="12 13" key="1">
    <citation type="submission" date="2024-01" db="EMBL/GenBank/DDBJ databases">
        <title>The complete chloroplast genome sequence of Lithospermum erythrorhizon: insights into the phylogenetic relationship among Boraginaceae species and the maternal lineages of purple gromwells.</title>
        <authorList>
            <person name="Okada T."/>
            <person name="Watanabe K."/>
        </authorList>
    </citation>
    <scope>NUCLEOTIDE SEQUENCE [LARGE SCALE GENOMIC DNA]</scope>
</reference>
<dbReference type="SUPFAM" id="SSF54171">
    <property type="entry name" value="DNA-binding domain"/>
    <property type="match status" value="1"/>
</dbReference>
<keyword evidence="8" id="KW-0539">Nucleus</keyword>
<evidence type="ECO:0000256" key="9">
    <source>
        <dbReference type="ARBA" id="ARBA00024343"/>
    </source>
</evidence>
<keyword evidence="13" id="KW-1185">Reference proteome</keyword>
<dbReference type="InterPro" id="IPR001471">
    <property type="entry name" value="AP2/ERF_dom"/>
</dbReference>
<comment type="caution">
    <text evidence="12">The sequence shown here is derived from an EMBL/GenBank/DDBJ whole genome shotgun (WGS) entry which is preliminary data.</text>
</comment>
<comment type="similarity">
    <text evidence="9">Belongs to the AP2/ERF transcription factor family. ERF subfamily.</text>
</comment>
<sequence length="385" mass="44071">MQNNTILMGHQLPTVETFRQIKESPSFFVDSNTSFCEHGKSSNSSSESSNSSANETSVMQHLEFSKHQMHSFGTDVSFSNPNISSTTHHFTESQVHLNFLETFPGNVNPKNFIHNNNNVESQKLGLFLQEQSILEKSQKASTTPLFHLSQFDQQNDQYNNPGPPEWLKINQSLTNCISKGFSDYWLSATQTQPMKLSSLKKNSNTNQNNSLTSPGKLFRGVRQRHWGKWVAEIRLPRNRTRVWLGTFDKAEEAALAYDTAAYMLRGDYAHLNFPDRKHQLRENNVICSNIAALLEAKLQTVPQTEKNKKIDDQVQIMQHQIIFQEDGNLKNFDKPQEKKEWPLELESKYGFENAEGGRDSEGVQLSRTPSLDMDMIWDEFLVPHS</sequence>
<evidence type="ECO:0000313" key="13">
    <source>
        <dbReference type="Proteomes" id="UP001454036"/>
    </source>
</evidence>
<evidence type="ECO:0000256" key="7">
    <source>
        <dbReference type="ARBA" id="ARBA00023163"/>
    </source>
</evidence>
<evidence type="ECO:0000256" key="4">
    <source>
        <dbReference type="ARBA" id="ARBA00023015"/>
    </source>
</evidence>
<dbReference type="PRINTS" id="PR00367">
    <property type="entry name" value="ETHRSPELEMNT"/>
</dbReference>
<dbReference type="PANTHER" id="PTHR31657:SF40">
    <property type="entry name" value="ETHYLENE-RESPONSIVE TRANSCRIPTION FACTOR ERF062"/>
    <property type="match status" value="1"/>
</dbReference>
<keyword evidence="6" id="KW-0010">Activator</keyword>
<keyword evidence="4" id="KW-0805">Transcription regulation</keyword>
<evidence type="ECO:0000256" key="1">
    <source>
        <dbReference type="ARBA" id="ARBA00004123"/>
    </source>
</evidence>
<dbReference type="Gene3D" id="3.30.730.10">
    <property type="entry name" value="AP2/ERF domain"/>
    <property type="match status" value="1"/>
</dbReference>
<dbReference type="GO" id="GO:0009873">
    <property type="term" value="P:ethylene-activated signaling pathway"/>
    <property type="evidence" value="ECO:0007669"/>
    <property type="project" value="UniProtKB-KW"/>
</dbReference>
<keyword evidence="3" id="KW-0611">Plant defense</keyword>
<dbReference type="FunFam" id="3.30.730.10:FF:000001">
    <property type="entry name" value="Ethylene-responsive transcription factor 2"/>
    <property type="match status" value="1"/>
</dbReference>
<evidence type="ECO:0000259" key="11">
    <source>
        <dbReference type="PROSITE" id="PS51032"/>
    </source>
</evidence>
<dbReference type="InterPro" id="IPR051758">
    <property type="entry name" value="ERF/AP2-like"/>
</dbReference>
<dbReference type="CDD" id="cd00018">
    <property type="entry name" value="AP2"/>
    <property type="match status" value="1"/>
</dbReference>
<dbReference type="GO" id="GO:0006952">
    <property type="term" value="P:defense response"/>
    <property type="evidence" value="ECO:0007669"/>
    <property type="project" value="UniProtKB-KW"/>
</dbReference>
<dbReference type="Pfam" id="PF00847">
    <property type="entry name" value="AP2"/>
    <property type="match status" value="1"/>
</dbReference>